<gene>
    <name evidence="9" type="ordered locus">DEHA2E07634g</name>
</gene>
<keyword evidence="6 8" id="KW-1133">Transmembrane helix</keyword>
<dbReference type="Pfam" id="PF03595">
    <property type="entry name" value="SLAC1"/>
    <property type="match status" value="1"/>
</dbReference>
<feature type="transmembrane region" description="Helical" evidence="8">
    <location>
        <begin position="186"/>
        <end position="207"/>
    </location>
</feature>
<dbReference type="Proteomes" id="UP000000599">
    <property type="component" value="Chromosome E"/>
</dbReference>
<sequence>MSLNASESTEKDIERKQNLLITKGESNSSILRRFGVAIDQTLIKGFTPGLFVTVMGPGVSSCILYNFPYPSRWLEICGCIMFGVAVIFLIATLTCFVVSLWRYPKKFASYTSDPKTAPYMGCLSMGYNTLVNFLYFLTENWAIGIFVLWWISVILALYTAFIVFYSSFLAKQKSKSNYLDPKDLHTTLLLPMVTLIVSASSANLFALELPSVNLQIMTMIISYIMWSIGIMMATIIISVHYWRLFVFKIPPTNLIFTTFLPSGVCGQSSYFILLFGNNIYKLLVKHHDTLLSSHFLHIPGYMDISSVNTLEISISMGQVVLIIAAMVGLFLLSFGYFCTYVAVISCISKIPPFTNNYNLEYAYNPLSQNPFTRIFTGFIAFNRTYWAMTFPLGTMALSNHQLAENFGGLEAFRVMATIYDVALLVITVGCICGVVYKIICFSKCVFNGTDYK</sequence>
<feature type="transmembrane region" description="Helical" evidence="8">
    <location>
        <begin position="219"/>
        <end position="242"/>
    </location>
</feature>
<feature type="transmembrane region" description="Helical" evidence="8">
    <location>
        <begin position="319"/>
        <end position="343"/>
    </location>
</feature>
<feature type="transmembrane region" description="Helical" evidence="8">
    <location>
        <begin position="143"/>
        <end position="165"/>
    </location>
</feature>
<dbReference type="CDD" id="cd09318">
    <property type="entry name" value="TDT_SSU1"/>
    <property type="match status" value="1"/>
</dbReference>
<feature type="transmembrane region" description="Helical" evidence="8">
    <location>
        <begin position="42"/>
        <end position="67"/>
    </location>
</feature>
<comment type="similarity">
    <text evidence="2">Belongs to the tellurite-resistance/dicarboxylate transporter (TDT) family.</text>
</comment>
<accession>Q6BQ77</accession>
<feature type="transmembrane region" description="Helical" evidence="8">
    <location>
        <begin position="73"/>
        <end position="98"/>
    </location>
</feature>
<dbReference type="eggNOG" id="ENOG502QT02">
    <property type="taxonomic scope" value="Eukaryota"/>
</dbReference>
<dbReference type="EMBL" id="CR382137">
    <property type="protein sequence ID" value="CAG87874.2"/>
    <property type="molecule type" value="Genomic_DNA"/>
</dbReference>
<dbReference type="OrthoDB" id="1099at2759"/>
<dbReference type="InterPro" id="IPR038665">
    <property type="entry name" value="Voltage-dep_anion_channel_sf"/>
</dbReference>
<dbReference type="KEGG" id="dha:DEHA2E07634g"/>
<dbReference type="GO" id="GO:0005886">
    <property type="term" value="C:plasma membrane"/>
    <property type="evidence" value="ECO:0007669"/>
    <property type="project" value="UniProtKB-SubCell"/>
</dbReference>
<evidence type="ECO:0000313" key="10">
    <source>
        <dbReference type="Proteomes" id="UP000000599"/>
    </source>
</evidence>
<evidence type="ECO:0000256" key="2">
    <source>
        <dbReference type="ARBA" id="ARBA00008566"/>
    </source>
</evidence>
<dbReference type="PANTHER" id="PTHR31686:SF1">
    <property type="entry name" value="SULFITE EFFLUX PUMP SSU1"/>
    <property type="match status" value="1"/>
</dbReference>
<dbReference type="AlphaFoldDB" id="Q6BQ77"/>
<name>Q6BQ77_DEBHA</name>
<feature type="transmembrane region" description="Helical" evidence="8">
    <location>
        <begin position="254"/>
        <end position="275"/>
    </location>
</feature>
<evidence type="ECO:0000256" key="1">
    <source>
        <dbReference type="ARBA" id="ARBA00004651"/>
    </source>
</evidence>
<dbReference type="InterPro" id="IPR004695">
    <property type="entry name" value="SLAC1/Mae1/Ssu1/TehA"/>
</dbReference>
<dbReference type="RefSeq" id="XP_459643.2">
    <property type="nucleotide sequence ID" value="XM_459643.1"/>
</dbReference>
<proteinExistence type="inferred from homology"/>
<dbReference type="PANTHER" id="PTHR31686">
    <property type="match status" value="1"/>
</dbReference>
<dbReference type="FunCoup" id="Q6BQ77">
    <property type="interactions" value="47"/>
</dbReference>
<keyword evidence="3" id="KW-0813">Transport</keyword>
<dbReference type="GeneID" id="2902184"/>
<reference evidence="9 10" key="1">
    <citation type="journal article" date="2004" name="Nature">
        <title>Genome evolution in yeasts.</title>
        <authorList>
            <consortium name="Genolevures"/>
            <person name="Dujon B."/>
            <person name="Sherman D."/>
            <person name="Fischer G."/>
            <person name="Durrens P."/>
            <person name="Casaregola S."/>
            <person name="Lafontaine I."/>
            <person name="de Montigny J."/>
            <person name="Marck C."/>
            <person name="Neuveglise C."/>
            <person name="Talla E."/>
            <person name="Goffard N."/>
            <person name="Frangeul L."/>
            <person name="Aigle M."/>
            <person name="Anthouard V."/>
            <person name="Babour A."/>
            <person name="Barbe V."/>
            <person name="Barnay S."/>
            <person name="Blanchin S."/>
            <person name="Beckerich J.M."/>
            <person name="Beyne E."/>
            <person name="Bleykasten C."/>
            <person name="Boisrame A."/>
            <person name="Boyer J."/>
            <person name="Cattolico L."/>
            <person name="Confanioleri F."/>
            <person name="de Daruvar A."/>
            <person name="Despons L."/>
            <person name="Fabre E."/>
            <person name="Fairhead C."/>
            <person name="Ferry-Dumazet H."/>
            <person name="Groppi A."/>
            <person name="Hantraye F."/>
            <person name="Hennequin C."/>
            <person name="Jauniaux N."/>
            <person name="Joyet P."/>
            <person name="Kachouri R."/>
            <person name="Kerrest A."/>
            <person name="Koszul R."/>
            <person name="Lemaire M."/>
            <person name="Lesur I."/>
            <person name="Ma L."/>
            <person name="Muller H."/>
            <person name="Nicaud J.M."/>
            <person name="Nikolski M."/>
            <person name="Oztas S."/>
            <person name="Ozier-Kalogeropoulos O."/>
            <person name="Pellenz S."/>
            <person name="Potier S."/>
            <person name="Richard G.F."/>
            <person name="Straub M.L."/>
            <person name="Suleau A."/>
            <person name="Swennene D."/>
            <person name="Tekaia F."/>
            <person name="Wesolowski-Louvel M."/>
            <person name="Westhof E."/>
            <person name="Wirth B."/>
            <person name="Zeniou-Meyer M."/>
            <person name="Zivanovic I."/>
            <person name="Bolotin-Fukuhara M."/>
            <person name="Thierry A."/>
            <person name="Bouchier C."/>
            <person name="Caudron B."/>
            <person name="Scarpelli C."/>
            <person name="Gaillardin C."/>
            <person name="Weissenbach J."/>
            <person name="Wincker P."/>
            <person name="Souciet J.L."/>
        </authorList>
    </citation>
    <scope>NUCLEOTIDE SEQUENCE [LARGE SCALE GENOMIC DNA]</scope>
    <source>
        <strain evidence="10">ATCC 36239 / CBS 767 / BCRC 21394 / JCM 1990 / NBRC 0083 / IGC 2968</strain>
    </source>
</reference>
<keyword evidence="10" id="KW-1185">Reference proteome</keyword>
<keyword evidence="4" id="KW-1003">Cell membrane</keyword>
<dbReference type="GO" id="GO:0000319">
    <property type="term" value="F:sulfite transmembrane transporter activity"/>
    <property type="evidence" value="ECO:0007669"/>
    <property type="project" value="TreeGrafter"/>
</dbReference>
<dbReference type="OMA" id="HYLESHA"/>
<protein>
    <submittedName>
        <fullName evidence="9">DEHA2E07634p</fullName>
    </submittedName>
</protein>
<comment type="subcellular location">
    <subcellularLocation>
        <location evidence="1">Cell membrane</location>
        <topology evidence="1">Multi-pass membrane protein</topology>
    </subcellularLocation>
</comment>
<feature type="transmembrane region" description="Helical" evidence="8">
    <location>
        <begin position="418"/>
        <end position="439"/>
    </location>
</feature>
<evidence type="ECO:0000313" key="9">
    <source>
        <dbReference type="EMBL" id="CAG87874.2"/>
    </source>
</evidence>
<dbReference type="HOGENOM" id="CLU_030057_6_2_1"/>
<evidence type="ECO:0000256" key="7">
    <source>
        <dbReference type="ARBA" id="ARBA00023136"/>
    </source>
</evidence>
<organism evidence="9 10">
    <name type="scientific">Debaryomyces hansenii (strain ATCC 36239 / CBS 767 / BCRC 21394 / JCM 1990 / NBRC 0083 / IGC 2968)</name>
    <name type="common">Yeast</name>
    <name type="synonym">Torulaspora hansenii</name>
    <dbReference type="NCBI Taxonomy" id="284592"/>
    <lineage>
        <taxon>Eukaryota</taxon>
        <taxon>Fungi</taxon>
        <taxon>Dikarya</taxon>
        <taxon>Ascomycota</taxon>
        <taxon>Saccharomycotina</taxon>
        <taxon>Pichiomycetes</taxon>
        <taxon>Debaryomycetaceae</taxon>
        <taxon>Debaryomyces</taxon>
    </lineage>
</organism>
<evidence type="ECO:0000256" key="8">
    <source>
        <dbReference type="SAM" id="Phobius"/>
    </source>
</evidence>
<dbReference type="InParanoid" id="Q6BQ77"/>
<evidence type="ECO:0000256" key="6">
    <source>
        <dbReference type="ARBA" id="ARBA00022989"/>
    </source>
</evidence>
<evidence type="ECO:0000256" key="3">
    <source>
        <dbReference type="ARBA" id="ARBA00022448"/>
    </source>
</evidence>
<keyword evidence="7 8" id="KW-0472">Membrane</keyword>
<dbReference type="Gene3D" id="1.50.10.150">
    <property type="entry name" value="Voltage-dependent anion channel"/>
    <property type="match status" value="1"/>
</dbReference>
<evidence type="ECO:0000256" key="5">
    <source>
        <dbReference type="ARBA" id="ARBA00022692"/>
    </source>
</evidence>
<keyword evidence="5 8" id="KW-0812">Transmembrane</keyword>
<dbReference type="InterPro" id="IPR051629">
    <property type="entry name" value="Sulfite_efflux_TDT"/>
</dbReference>
<evidence type="ECO:0000256" key="4">
    <source>
        <dbReference type="ARBA" id="ARBA00022475"/>
    </source>
</evidence>
<dbReference type="VEuPathDB" id="FungiDB:DEHA2E07634g"/>
<feature type="transmembrane region" description="Helical" evidence="8">
    <location>
        <begin position="119"/>
        <end position="137"/>
    </location>
</feature>